<evidence type="ECO:0000256" key="3">
    <source>
        <dbReference type="ARBA" id="ARBA00023082"/>
    </source>
</evidence>
<name>A0AB33IR02_9BACT</name>
<feature type="domain" description="RNA polymerase sigma-70 region 2" evidence="5">
    <location>
        <begin position="24"/>
        <end position="86"/>
    </location>
</feature>
<dbReference type="GO" id="GO:0006352">
    <property type="term" value="P:DNA-templated transcription initiation"/>
    <property type="evidence" value="ECO:0007669"/>
    <property type="project" value="InterPro"/>
</dbReference>
<dbReference type="GO" id="GO:0016987">
    <property type="term" value="F:sigma factor activity"/>
    <property type="evidence" value="ECO:0007669"/>
    <property type="project" value="UniProtKB-KW"/>
</dbReference>
<dbReference type="Pfam" id="PF04542">
    <property type="entry name" value="Sigma70_r2"/>
    <property type="match status" value="1"/>
</dbReference>
<sequence length="184" mass="21782">MRDTNLETHVKAFAQGDKRAFDLLFLKYQPKLVAFIESFVKNHETARDISQDVFLKLWRERERCHQVKSFKSYLFHTAKFAIYDYLDHSLVEDKYLLHALRKPTLTDNVEEQIFANQLQELIDATLLQMTPQRRKVFIMSRKKNLSNSDIAEQLGINKRTVENHLSAALSEIRKVIKLMILLWM</sequence>
<proteinExistence type="inferred from homology"/>
<evidence type="ECO:0000259" key="6">
    <source>
        <dbReference type="Pfam" id="PF08281"/>
    </source>
</evidence>
<dbReference type="SUPFAM" id="SSF88946">
    <property type="entry name" value="Sigma2 domain of RNA polymerase sigma factors"/>
    <property type="match status" value="1"/>
</dbReference>
<dbReference type="Gene3D" id="1.10.1740.10">
    <property type="match status" value="1"/>
</dbReference>
<dbReference type="NCBIfam" id="TIGR02937">
    <property type="entry name" value="sigma70-ECF"/>
    <property type="match status" value="1"/>
</dbReference>
<dbReference type="InterPro" id="IPR036388">
    <property type="entry name" value="WH-like_DNA-bd_sf"/>
</dbReference>
<dbReference type="InterPro" id="IPR039425">
    <property type="entry name" value="RNA_pol_sigma-70-like"/>
</dbReference>
<dbReference type="InterPro" id="IPR013249">
    <property type="entry name" value="RNA_pol_sigma70_r4_t2"/>
</dbReference>
<keyword evidence="4" id="KW-0804">Transcription</keyword>
<dbReference type="InterPro" id="IPR014284">
    <property type="entry name" value="RNA_pol_sigma-70_dom"/>
</dbReference>
<dbReference type="InterPro" id="IPR013324">
    <property type="entry name" value="RNA_pol_sigma_r3/r4-like"/>
</dbReference>
<dbReference type="PANTHER" id="PTHR43133:SF46">
    <property type="entry name" value="RNA POLYMERASE SIGMA-70 FACTOR ECF SUBFAMILY"/>
    <property type="match status" value="1"/>
</dbReference>
<evidence type="ECO:0000259" key="5">
    <source>
        <dbReference type="Pfam" id="PF04542"/>
    </source>
</evidence>
<dbReference type="AlphaFoldDB" id="A0AB33IR02"/>
<dbReference type="GO" id="GO:0003677">
    <property type="term" value="F:DNA binding"/>
    <property type="evidence" value="ECO:0007669"/>
    <property type="project" value="InterPro"/>
</dbReference>
<evidence type="ECO:0000256" key="2">
    <source>
        <dbReference type="ARBA" id="ARBA00023015"/>
    </source>
</evidence>
<keyword evidence="2" id="KW-0805">Transcription regulation</keyword>
<reference evidence="7" key="1">
    <citation type="submission" date="2024-07" db="EMBL/GenBank/DDBJ databases">
        <title>Complete genome sequence of Prevotella sp. YM-2024 GTC17253.</title>
        <authorList>
            <person name="Hayashi M."/>
            <person name="Muto Y."/>
            <person name="Tanaka K."/>
            <person name="Niwa H."/>
        </authorList>
    </citation>
    <scope>NUCLEOTIDE SEQUENCE</scope>
    <source>
        <strain evidence="7">GTC17253</strain>
    </source>
</reference>
<evidence type="ECO:0000256" key="1">
    <source>
        <dbReference type="ARBA" id="ARBA00010641"/>
    </source>
</evidence>
<organism evidence="7">
    <name type="scientific">Prevotella sp. GTC17253</name>
    <dbReference type="NCBI Taxonomy" id="3236793"/>
    <lineage>
        <taxon>Bacteria</taxon>
        <taxon>Pseudomonadati</taxon>
        <taxon>Bacteroidota</taxon>
        <taxon>Bacteroidia</taxon>
        <taxon>Bacteroidales</taxon>
        <taxon>Prevotellaceae</taxon>
        <taxon>Prevotella</taxon>
    </lineage>
</organism>
<comment type="similarity">
    <text evidence="1">Belongs to the sigma-70 factor family. ECF subfamily.</text>
</comment>
<dbReference type="NCBIfam" id="TIGR02985">
    <property type="entry name" value="Sig70_bacteroi1"/>
    <property type="match status" value="1"/>
</dbReference>
<keyword evidence="3" id="KW-0731">Sigma factor</keyword>
<evidence type="ECO:0000313" key="7">
    <source>
        <dbReference type="EMBL" id="BFO72070.1"/>
    </source>
</evidence>
<dbReference type="PANTHER" id="PTHR43133">
    <property type="entry name" value="RNA POLYMERASE ECF-TYPE SIGMA FACTO"/>
    <property type="match status" value="1"/>
</dbReference>
<protein>
    <submittedName>
        <fullName evidence="7">RNA polymerase sigma-70 factor</fullName>
    </submittedName>
</protein>
<feature type="domain" description="RNA polymerase sigma factor 70 region 4 type 2" evidence="6">
    <location>
        <begin position="120"/>
        <end position="170"/>
    </location>
</feature>
<evidence type="ECO:0000256" key="4">
    <source>
        <dbReference type="ARBA" id="ARBA00023163"/>
    </source>
</evidence>
<dbReference type="InterPro" id="IPR007627">
    <property type="entry name" value="RNA_pol_sigma70_r2"/>
</dbReference>
<gene>
    <name evidence="7" type="ORF">GTC17253_20360</name>
</gene>
<dbReference type="SUPFAM" id="SSF88659">
    <property type="entry name" value="Sigma3 and sigma4 domains of RNA polymerase sigma factors"/>
    <property type="match status" value="1"/>
</dbReference>
<dbReference type="EMBL" id="AP035785">
    <property type="protein sequence ID" value="BFO72070.1"/>
    <property type="molecule type" value="Genomic_DNA"/>
</dbReference>
<dbReference type="InterPro" id="IPR013325">
    <property type="entry name" value="RNA_pol_sigma_r2"/>
</dbReference>
<dbReference type="InterPro" id="IPR014327">
    <property type="entry name" value="RNA_pol_sigma70_bacteroid"/>
</dbReference>
<dbReference type="Gene3D" id="1.10.10.10">
    <property type="entry name" value="Winged helix-like DNA-binding domain superfamily/Winged helix DNA-binding domain"/>
    <property type="match status" value="1"/>
</dbReference>
<dbReference type="Pfam" id="PF08281">
    <property type="entry name" value="Sigma70_r4_2"/>
    <property type="match status" value="1"/>
</dbReference>
<accession>A0AB33IR02</accession>